<accession>A0ABS8TQ27</accession>
<dbReference type="Proteomes" id="UP000823775">
    <property type="component" value="Unassembled WGS sequence"/>
</dbReference>
<protein>
    <submittedName>
        <fullName evidence="1">Uncharacterized protein</fullName>
    </submittedName>
</protein>
<evidence type="ECO:0000313" key="1">
    <source>
        <dbReference type="EMBL" id="MCD7473318.1"/>
    </source>
</evidence>
<reference evidence="1 2" key="1">
    <citation type="journal article" date="2021" name="BMC Genomics">
        <title>Datura genome reveals duplications of psychoactive alkaloid biosynthetic genes and high mutation rate following tissue culture.</title>
        <authorList>
            <person name="Rajewski A."/>
            <person name="Carter-House D."/>
            <person name="Stajich J."/>
            <person name="Litt A."/>
        </authorList>
    </citation>
    <scope>NUCLEOTIDE SEQUENCE [LARGE SCALE GENOMIC DNA]</scope>
    <source>
        <strain evidence="1">AR-01</strain>
    </source>
</reference>
<keyword evidence="2" id="KW-1185">Reference proteome</keyword>
<dbReference type="EMBL" id="JACEIK010001953">
    <property type="protein sequence ID" value="MCD7473318.1"/>
    <property type="molecule type" value="Genomic_DNA"/>
</dbReference>
<comment type="caution">
    <text evidence="1">The sequence shown here is derived from an EMBL/GenBank/DDBJ whole genome shotgun (WGS) entry which is preliminary data.</text>
</comment>
<name>A0ABS8TQ27_DATST</name>
<sequence>MEPEVCEFHHFLKGFNASSPVYRIVIQIALDVQDIPGCAGSNLSSPLDESSARAIKVLNLPNSSSSTHASVLEKGNAGDQI</sequence>
<evidence type="ECO:0000313" key="2">
    <source>
        <dbReference type="Proteomes" id="UP000823775"/>
    </source>
</evidence>
<gene>
    <name evidence="1" type="ORF">HAX54_015100</name>
</gene>
<organism evidence="1 2">
    <name type="scientific">Datura stramonium</name>
    <name type="common">Jimsonweed</name>
    <name type="synonym">Common thornapple</name>
    <dbReference type="NCBI Taxonomy" id="4076"/>
    <lineage>
        <taxon>Eukaryota</taxon>
        <taxon>Viridiplantae</taxon>
        <taxon>Streptophyta</taxon>
        <taxon>Embryophyta</taxon>
        <taxon>Tracheophyta</taxon>
        <taxon>Spermatophyta</taxon>
        <taxon>Magnoliopsida</taxon>
        <taxon>eudicotyledons</taxon>
        <taxon>Gunneridae</taxon>
        <taxon>Pentapetalae</taxon>
        <taxon>asterids</taxon>
        <taxon>lamiids</taxon>
        <taxon>Solanales</taxon>
        <taxon>Solanaceae</taxon>
        <taxon>Solanoideae</taxon>
        <taxon>Datureae</taxon>
        <taxon>Datura</taxon>
    </lineage>
</organism>
<proteinExistence type="predicted"/>